<dbReference type="KEGG" id="spir:CWM47_03070"/>
<evidence type="ECO:0000259" key="2">
    <source>
        <dbReference type="Pfam" id="PF20305"/>
    </source>
</evidence>
<keyword evidence="4" id="KW-1185">Reference proteome</keyword>
<name>A0A2K8YTC5_9BACT</name>
<evidence type="ECO:0000256" key="1">
    <source>
        <dbReference type="SAM" id="MobiDB-lite"/>
    </source>
</evidence>
<dbReference type="AlphaFoldDB" id="A0A2K8YTC5"/>
<proteinExistence type="predicted"/>
<evidence type="ECO:0000313" key="4">
    <source>
        <dbReference type="Proteomes" id="UP000232883"/>
    </source>
</evidence>
<dbReference type="EMBL" id="CP025096">
    <property type="protein sequence ID" value="AUD00885.1"/>
    <property type="molecule type" value="Genomic_DNA"/>
</dbReference>
<reference evidence="3 4" key="1">
    <citation type="submission" date="2017-11" db="EMBL/GenBank/DDBJ databases">
        <title>Taxonomic description and genome sequences of Spirosoma HA7 sp. nov., isolated from pollen microhabitat of Corylus avellana.</title>
        <authorList>
            <person name="Ambika Manirajan B."/>
            <person name="Suarez C."/>
            <person name="Ratering S."/>
            <person name="Geissler-Plaum R."/>
            <person name="Cardinale M."/>
            <person name="Sylvia S."/>
        </authorList>
    </citation>
    <scope>NUCLEOTIDE SEQUENCE [LARGE SCALE GENOMIC DNA]</scope>
    <source>
        <strain evidence="3 4">HA7</strain>
    </source>
</reference>
<feature type="region of interest" description="Disordered" evidence="1">
    <location>
        <begin position="257"/>
        <end position="287"/>
    </location>
</feature>
<accession>A0A2K8YTC5</accession>
<dbReference type="Proteomes" id="UP000232883">
    <property type="component" value="Chromosome"/>
</dbReference>
<dbReference type="Pfam" id="PF20305">
    <property type="entry name" value="pYEATS"/>
    <property type="match status" value="1"/>
</dbReference>
<sequence>MSSADSNIVYGIFAHEVGHLIRGDAWIGKEKRHQAELNADKFAGHIMGLMNLPQEIAIASLNDVDVNITKTHPAKIKREAIIVKGWLEGQANRKKINSASVAYLMECKSDDDSPFRIYYLMQGKSEQKTGFYNIACQIVGTPEKLRTIKKVTYYLHPSSFEKNSVKYKGNQVLSLEIWGSFELRASVVCEEDGIVNEYQLQENLAITDGKGRSVDKGFVPDVYIDNIDFMDKKEAKISLVPLVKEVNFPSKLLRPSKRSRIKSKPEMSPNEENIFVDPTNTKPPKDL</sequence>
<dbReference type="InterPro" id="IPR046888">
    <property type="entry name" value="pYEATS"/>
</dbReference>
<evidence type="ECO:0000313" key="3">
    <source>
        <dbReference type="EMBL" id="AUD00885.1"/>
    </source>
</evidence>
<feature type="domain" description="Prokaryotic YEATS" evidence="2">
    <location>
        <begin position="132"/>
        <end position="190"/>
    </location>
</feature>
<gene>
    <name evidence="3" type="ORF">CWM47_03070</name>
</gene>
<organism evidence="3 4">
    <name type="scientific">Spirosoma pollinicola</name>
    <dbReference type="NCBI Taxonomy" id="2057025"/>
    <lineage>
        <taxon>Bacteria</taxon>
        <taxon>Pseudomonadati</taxon>
        <taxon>Bacteroidota</taxon>
        <taxon>Cytophagia</taxon>
        <taxon>Cytophagales</taxon>
        <taxon>Cytophagaceae</taxon>
        <taxon>Spirosoma</taxon>
    </lineage>
</organism>
<protein>
    <recommendedName>
        <fullName evidence="2">Prokaryotic YEATS domain-containing protein</fullName>
    </recommendedName>
</protein>
<feature type="compositionally biased region" description="Polar residues" evidence="1">
    <location>
        <begin position="278"/>
        <end position="287"/>
    </location>
</feature>